<keyword evidence="8" id="KW-0408">Iron</keyword>
<evidence type="ECO:0000256" key="9">
    <source>
        <dbReference type="SAM" id="MobiDB-lite"/>
    </source>
</evidence>
<comment type="cofactor">
    <cofactor evidence="1">
        <name>Fe(2+)</name>
        <dbReference type="ChEBI" id="CHEBI:29033"/>
    </cofactor>
</comment>
<evidence type="ECO:0000259" key="10">
    <source>
        <dbReference type="Pfam" id="PF02668"/>
    </source>
</evidence>
<evidence type="ECO:0000259" key="11">
    <source>
        <dbReference type="Pfam" id="PF06155"/>
    </source>
</evidence>
<dbReference type="InterPro" id="IPR003819">
    <property type="entry name" value="TauD/TfdA-like"/>
</dbReference>
<dbReference type="PANTHER" id="PTHR10696:SF25">
    <property type="entry name" value="OXIDOREDUCTASE AIM17-RELATED"/>
    <property type="match status" value="1"/>
</dbReference>
<evidence type="ECO:0000256" key="6">
    <source>
        <dbReference type="ARBA" id="ARBA00022964"/>
    </source>
</evidence>
<dbReference type="GO" id="GO:0046872">
    <property type="term" value="F:metal ion binding"/>
    <property type="evidence" value="ECO:0007669"/>
    <property type="project" value="UniProtKB-KW"/>
</dbReference>
<dbReference type="PANTHER" id="PTHR10696">
    <property type="entry name" value="GAMMA-BUTYROBETAINE HYDROXYLASE-RELATED"/>
    <property type="match status" value="1"/>
</dbReference>
<evidence type="ECO:0000313" key="13">
    <source>
        <dbReference type="Proteomes" id="UP000256690"/>
    </source>
</evidence>
<keyword evidence="5" id="KW-0124">Carnitine biosynthesis</keyword>
<dbReference type="STRING" id="1810919.A0A3D8RKJ6"/>
<evidence type="ECO:0000256" key="8">
    <source>
        <dbReference type="ARBA" id="ARBA00023004"/>
    </source>
</evidence>
<evidence type="ECO:0008006" key="14">
    <source>
        <dbReference type="Google" id="ProtNLM"/>
    </source>
</evidence>
<feature type="domain" description="TauD/TfdA-like" evidence="10">
    <location>
        <begin position="267"/>
        <end position="513"/>
    </location>
</feature>
<dbReference type="Proteomes" id="UP000256690">
    <property type="component" value="Unassembled WGS sequence"/>
</dbReference>
<dbReference type="EMBL" id="PVWQ01000008">
    <property type="protein sequence ID" value="RDW74565.1"/>
    <property type="molecule type" value="Genomic_DNA"/>
</dbReference>
<dbReference type="Pfam" id="PF02668">
    <property type="entry name" value="TauD"/>
    <property type="match status" value="1"/>
</dbReference>
<dbReference type="Gene3D" id="3.60.130.10">
    <property type="entry name" value="Clavaminate synthase-like"/>
    <property type="match status" value="1"/>
</dbReference>
<evidence type="ECO:0000256" key="1">
    <source>
        <dbReference type="ARBA" id="ARBA00001954"/>
    </source>
</evidence>
<dbReference type="FunFam" id="3.60.130.10:FF:000001">
    <property type="entry name" value="Trimethyllysine dioxygenase, mitochondrial"/>
    <property type="match status" value="1"/>
</dbReference>
<keyword evidence="7" id="KW-0560">Oxidoreductase</keyword>
<gene>
    <name evidence="12" type="ORF">DSM5745_07227</name>
</gene>
<reference evidence="12 13" key="1">
    <citation type="journal article" date="2018" name="IMA Fungus">
        <title>IMA Genome-F 9: Draft genome sequence of Annulohypoxylon stygium, Aspergillus mulundensis, Berkeleyomyces basicola (syn. Thielaviopsis basicola), Ceratocystis smalleyi, two Cercospora beticola strains, Coleophoma cylindrospora, Fusarium fracticaudum, Phialophora cf. hyalina, and Morchella septimelata.</title>
        <authorList>
            <person name="Wingfield B.D."/>
            <person name="Bills G.F."/>
            <person name="Dong Y."/>
            <person name="Huang W."/>
            <person name="Nel W.J."/>
            <person name="Swalarsk-Parry B.S."/>
            <person name="Vaghefi N."/>
            <person name="Wilken P.M."/>
            <person name="An Z."/>
            <person name="de Beer Z.W."/>
            <person name="De Vos L."/>
            <person name="Chen L."/>
            <person name="Duong T.A."/>
            <person name="Gao Y."/>
            <person name="Hammerbacher A."/>
            <person name="Kikkert J.R."/>
            <person name="Li Y."/>
            <person name="Li H."/>
            <person name="Li K."/>
            <person name="Li Q."/>
            <person name="Liu X."/>
            <person name="Ma X."/>
            <person name="Naidoo K."/>
            <person name="Pethybridge S.J."/>
            <person name="Sun J."/>
            <person name="Steenkamp E.T."/>
            <person name="van der Nest M.A."/>
            <person name="van Wyk S."/>
            <person name="Wingfield M.J."/>
            <person name="Xiong C."/>
            <person name="Yue Q."/>
            <person name="Zhang X."/>
        </authorList>
    </citation>
    <scope>NUCLEOTIDE SEQUENCE [LARGE SCALE GENOMIC DNA]</scope>
    <source>
        <strain evidence="12 13">DSM 5745</strain>
    </source>
</reference>
<dbReference type="GO" id="GO:0005739">
    <property type="term" value="C:mitochondrion"/>
    <property type="evidence" value="ECO:0007669"/>
    <property type="project" value="TreeGrafter"/>
</dbReference>
<feature type="region of interest" description="Disordered" evidence="9">
    <location>
        <begin position="48"/>
        <end position="127"/>
    </location>
</feature>
<feature type="domain" description="Gamma-butyrobetaine hydroxylase-like N-terminal" evidence="11">
    <location>
        <begin position="159"/>
        <end position="217"/>
    </location>
</feature>
<keyword evidence="13" id="KW-1185">Reference proteome</keyword>
<dbReference type="InterPro" id="IPR010376">
    <property type="entry name" value="GBBH-like_N"/>
</dbReference>
<evidence type="ECO:0000256" key="7">
    <source>
        <dbReference type="ARBA" id="ARBA00023002"/>
    </source>
</evidence>
<evidence type="ECO:0000256" key="5">
    <source>
        <dbReference type="ARBA" id="ARBA00022873"/>
    </source>
</evidence>
<comment type="cofactor">
    <cofactor evidence="2">
        <name>L-ascorbate</name>
        <dbReference type="ChEBI" id="CHEBI:38290"/>
    </cofactor>
</comment>
<evidence type="ECO:0000313" key="12">
    <source>
        <dbReference type="EMBL" id="RDW74565.1"/>
    </source>
</evidence>
<keyword evidence="4" id="KW-0479">Metal-binding</keyword>
<dbReference type="GeneID" id="38117597"/>
<evidence type="ECO:0000256" key="2">
    <source>
        <dbReference type="ARBA" id="ARBA00001961"/>
    </source>
</evidence>
<dbReference type="OrthoDB" id="406634at2759"/>
<proteinExistence type="inferred from homology"/>
<evidence type="ECO:0000256" key="3">
    <source>
        <dbReference type="ARBA" id="ARBA00008654"/>
    </source>
</evidence>
<organism evidence="12 13">
    <name type="scientific">Aspergillus mulundensis</name>
    <dbReference type="NCBI Taxonomy" id="1810919"/>
    <lineage>
        <taxon>Eukaryota</taxon>
        <taxon>Fungi</taxon>
        <taxon>Dikarya</taxon>
        <taxon>Ascomycota</taxon>
        <taxon>Pezizomycotina</taxon>
        <taxon>Eurotiomycetes</taxon>
        <taxon>Eurotiomycetidae</taxon>
        <taxon>Eurotiales</taxon>
        <taxon>Aspergillaceae</taxon>
        <taxon>Aspergillus</taxon>
        <taxon>Aspergillus subgen. Nidulantes</taxon>
    </lineage>
</organism>
<comment type="similarity">
    <text evidence="3">Belongs to the gamma-BBH/TMLD family.</text>
</comment>
<protein>
    <recommendedName>
        <fullName evidence="14">TauD/TfdA-like domain-containing protein</fullName>
    </recommendedName>
</protein>
<dbReference type="InterPro" id="IPR050411">
    <property type="entry name" value="AlphaKG_dependent_hydroxylases"/>
</dbReference>
<comment type="caution">
    <text evidence="12">The sequence shown here is derived from an EMBL/GenBank/DDBJ whole genome shotgun (WGS) entry which is preliminary data.</text>
</comment>
<dbReference type="GO" id="GO:0045329">
    <property type="term" value="P:carnitine biosynthetic process"/>
    <property type="evidence" value="ECO:0007669"/>
    <property type="project" value="UniProtKB-KW"/>
</dbReference>
<dbReference type="GO" id="GO:0016706">
    <property type="term" value="F:2-oxoglutarate-dependent dioxygenase activity"/>
    <property type="evidence" value="ECO:0007669"/>
    <property type="project" value="UniProtKB-ARBA"/>
</dbReference>
<dbReference type="AlphaFoldDB" id="A0A3D8RKJ6"/>
<dbReference type="SUPFAM" id="SSF51197">
    <property type="entry name" value="Clavaminate synthase-like"/>
    <property type="match status" value="1"/>
</dbReference>
<dbReference type="RefSeq" id="XP_026602333.1">
    <property type="nucleotide sequence ID" value="XM_026749243.1"/>
</dbReference>
<name>A0A3D8RKJ6_9EURO</name>
<dbReference type="InterPro" id="IPR038492">
    <property type="entry name" value="GBBH-like_N_sf"/>
</dbReference>
<dbReference type="Gene3D" id="3.30.2020.30">
    <property type="match status" value="1"/>
</dbReference>
<dbReference type="CDD" id="cd00250">
    <property type="entry name" value="CAS_like"/>
    <property type="match status" value="1"/>
</dbReference>
<accession>A0A3D8RKJ6</accession>
<evidence type="ECO:0000256" key="4">
    <source>
        <dbReference type="ARBA" id="ARBA00022723"/>
    </source>
</evidence>
<dbReference type="Pfam" id="PF06155">
    <property type="entry name" value="GBBH-like_N"/>
    <property type="match status" value="1"/>
</dbReference>
<sequence length="608" mass="69897">MRRPLLHASLRCRRIIPPTGLVLYGRIPANQLINVINAAGQRTFTLSRRCSQEAPKSTEKETPVVSGEEMVTSELEGKTSSGIDDPSAPSGEESNTVGLDDEGAPRQSESNSRHQIVTPPIDRLPPRPFTTFQGHTIGDKLIPGKITFVGDNRFAFRINGRELSISYIRLRDGCKCPRCVDAHSKQRNFRLSDIPPNIKAKDLEWIGTHLEVTWENDIPGFDSSHVSRYTLEEIKLPQTFPDSSSTGSRRRRIYWDKDVMTEFQHWISYEDYMNNDTMFTVAMRWLSTTGLIFLKDIPDSREMVEKIATRIGPLRNTFYGPTWDVRKVPEAKNVAYTSQFLGFHQDLLYMKEPPGYQLLHCLRNSCNGGESLFADAFHVASSMSRSHPEEYAFLNKTKLRYEYMHKENSYSRFHKVFQTSRSDNVESLARVNYSPPFQAPLLEPSRATSRSVKHYQMQLKSLKIFTNLLEKEKNIFELKLEPGQCVIFDNNRILHARREFNTSSGERWLAGAYLDDDVVMSRFRVLANSDTSKSWTQYMDVRDERSAEPWKRKAEARHGNCEISTNGSKNGMLPMKFYLPQTGQKPKESRQIKVYEHGHCDLAKKRML</sequence>
<dbReference type="InterPro" id="IPR042098">
    <property type="entry name" value="TauD-like_sf"/>
</dbReference>
<keyword evidence="6" id="KW-0223">Dioxygenase</keyword>